<dbReference type="SUPFAM" id="SSF50952">
    <property type="entry name" value="Soluble quinoprotein glucose dehydrogenase"/>
    <property type="match status" value="1"/>
</dbReference>
<evidence type="ECO:0008006" key="8">
    <source>
        <dbReference type="Google" id="ProtNLM"/>
    </source>
</evidence>
<feature type="domain" description="Rax2-like C-terminal" evidence="4">
    <location>
        <begin position="485"/>
        <end position="619"/>
    </location>
</feature>
<evidence type="ECO:0000313" key="7">
    <source>
        <dbReference type="Proteomes" id="UP001501433"/>
    </source>
</evidence>
<comment type="caution">
    <text evidence="6">The sequence shown here is derived from an EMBL/GenBank/DDBJ whole genome shotgun (WGS) entry which is preliminary data.</text>
</comment>
<keyword evidence="7" id="KW-1185">Reference proteome</keyword>
<feature type="chain" id="PRO_5046414891" description="T9SS C-terminal target domain-containing protein" evidence="2">
    <location>
        <begin position="22"/>
        <end position="844"/>
    </location>
</feature>
<dbReference type="InterPro" id="IPR012938">
    <property type="entry name" value="Glc/Sorbosone_DH"/>
</dbReference>
<dbReference type="Proteomes" id="UP001501433">
    <property type="component" value="Unassembled WGS sequence"/>
</dbReference>
<dbReference type="PANTHER" id="PTHR19328">
    <property type="entry name" value="HEDGEHOG-INTERACTING PROTEIN"/>
    <property type="match status" value="1"/>
</dbReference>
<reference evidence="7" key="1">
    <citation type="journal article" date="2019" name="Int. J. Syst. Evol. Microbiol.">
        <title>The Global Catalogue of Microorganisms (GCM) 10K type strain sequencing project: providing services to taxonomists for standard genome sequencing and annotation.</title>
        <authorList>
            <consortium name="The Broad Institute Genomics Platform"/>
            <consortium name="The Broad Institute Genome Sequencing Center for Infectious Disease"/>
            <person name="Wu L."/>
            <person name="Ma J."/>
        </authorList>
    </citation>
    <scope>NUCLEOTIDE SEQUENCE [LARGE SCALE GENOMIC DNA]</scope>
    <source>
        <strain evidence="7">JCM 18325</strain>
    </source>
</reference>
<gene>
    <name evidence="6" type="ORF">GCM10023330_08320</name>
</gene>
<dbReference type="SUPFAM" id="SSF63829">
    <property type="entry name" value="Calcium-dependent phosphotriesterase"/>
    <property type="match status" value="1"/>
</dbReference>
<feature type="signal peptide" evidence="2">
    <location>
        <begin position="1"/>
        <end position="21"/>
    </location>
</feature>
<name>A0ABP9C485_9FLAO</name>
<proteinExistence type="predicted"/>
<dbReference type="Gene3D" id="2.120.10.30">
    <property type="entry name" value="TolB, C-terminal domain"/>
    <property type="match status" value="1"/>
</dbReference>
<dbReference type="PANTHER" id="PTHR19328:SF75">
    <property type="entry name" value="ALDOSE SUGAR DEHYDROGENASE YLII"/>
    <property type="match status" value="1"/>
</dbReference>
<dbReference type="NCBIfam" id="TIGR04183">
    <property type="entry name" value="Por_Secre_tail"/>
    <property type="match status" value="1"/>
</dbReference>
<dbReference type="InterPro" id="IPR011041">
    <property type="entry name" value="Quinoprot_gluc/sorb_DH_b-prop"/>
</dbReference>
<evidence type="ECO:0000259" key="5">
    <source>
        <dbReference type="Pfam" id="PF18962"/>
    </source>
</evidence>
<dbReference type="Pfam" id="PF18962">
    <property type="entry name" value="Por_Secre_tail"/>
    <property type="match status" value="1"/>
</dbReference>
<evidence type="ECO:0000259" key="4">
    <source>
        <dbReference type="Pfam" id="PF12768"/>
    </source>
</evidence>
<dbReference type="EMBL" id="BAABJW010000001">
    <property type="protein sequence ID" value="GAA4804302.1"/>
    <property type="molecule type" value="Genomic_DNA"/>
</dbReference>
<dbReference type="Pfam" id="PF07995">
    <property type="entry name" value="GSDH"/>
    <property type="match status" value="1"/>
</dbReference>
<dbReference type="Pfam" id="PF12768">
    <property type="entry name" value="Rax2"/>
    <property type="match status" value="1"/>
</dbReference>
<dbReference type="InterPro" id="IPR026444">
    <property type="entry name" value="Secre_tail"/>
</dbReference>
<accession>A0ABP9C485</accession>
<protein>
    <recommendedName>
        <fullName evidence="8">T9SS C-terminal target domain-containing protein</fullName>
    </recommendedName>
</protein>
<dbReference type="RefSeq" id="WP_345275671.1">
    <property type="nucleotide sequence ID" value="NZ_BAABJW010000001.1"/>
</dbReference>
<keyword evidence="1 2" id="KW-0732">Signal</keyword>
<feature type="domain" description="Secretion system C-terminal sorting" evidence="5">
    <location>
        <begin position="784"/>
        <end position="841"/>
    </location>
</feature>
<evidence type="ECO:0000256" key="1">
    <source>
        <dbReference type="ARBA" id="ARBA00022729"/>
    </source>
</evidence>
<evidence type="ECO:0000259" key="3">
    <source>
        <dbReference type="Pfam" id="PF07995"/>
    </source>
</evidence>
<sequence length="844" mass="90445">MAYKNLILFFSFLSVTIITSAQITYESAFPNLDFRFPVEMQSAKDGTDRMFVVEQEGRIKVFPRNPNVTLGNLTTFLDITDRVSFANGQEIGLLGLAFHPDFTNNRYIYVFYTTQSPLSQISVRSVLSRFTVNSGNINLADPNSELIIFQFDKNQNNSNHNGGKIAFGPDGYLYVSFGDGGGGDDPNNNAQNTNNVFGSICRIDVDIDGSNPLETNPILPNGNYEIPTDNPFVGVSGLDEIYAYGIRNTWKFSFDEVNGTLWGADVGQGTFEEINIIEKGKNYGWKRFEGNIVRNNITISGLSDFPVFFYGHNAGDRSITGGYVYRGTEITSLSPDINSKYIFGDYVSGRVWALDYNATTGSASSTLLFKTNGQFISSFGVDDDGELYFSDYGINAKIYKLVDGTTTATGTAVNGIGAWSHLDEGVNGTIEAIATAPNGNVYHGGNFNQVGTITANNIAVWNKNNGWQTLGSGSNGTINALKISSNGDVYAGGSFSSIGGVSANNIAVWNGSTWSPVGAGINGPVAALEIDSNGNIYAGGVFETVNASITARNIALWNGSAWSVLTDATNSIPGTNNEIRSLAIDNNGILYVGGNFDEAGGNTAPRIATWDGANWGTLGSGTSGFVEAIATTDTDVYVAGNFAIAGGLTVNRIAKWSKTGNNWSTLGNGLSNIVNTLIHDGTNLYAAGAFDNANINATNSIIVHNIAQWNDISGWKALGTNTSVGVDIKINTMTFASDSDGVDRIFVGGNFNNAGAISANNTAQWSSPNLLSITELNKNENLYVYPNPTTGIVNLSKEQEWSLYNIHGKIIKTGKSNVLTVSSYPSGIYFLKIKNSSTLKIIKK</sequence>
<evidence type="ECO:0000256" key="2">
    <source>
        <dbReference type="SAM" id="SignalP"/>
    </source>
</evidence>
<evidence type="ECO:0000313" key="6">
    <source>
        <dbReference type="EMBL" id="GAA4804302.1"/>
    </source>
</evidence>
<dbReference type="InterPro" id="IPR024982">
    <property type="entry name" value="Rax2-like_C"/>
</dbReference>
<dbReference type="SUPFAM" id="SSF101908">
    <property type="entry name" value="Putative isomerase YbhE"/>
    <property type="match status" value="1"/>
</dbReference>
<feature type="domain" description="Glucose/Sorbosone dehydrogenase" evidence="3">
    <location>
        <begin position="36"/>
        <end position="398"/>
    </location>
</feature>
<dbReference type="InterPro" id="IPR011042">
    <property type="entry name" value="6-blade_b-propeller_TolB-like"/>
</dbReference>
<organism evidence="6 7">
    <name type="scientific">Litoribaculum gwangyangense</name>
    <dbReference type="NCBI Taxonomy" id="1130722"/>
    <lineage>
        <taxon>Bacteria</taxon>
        <taxon>Pseudomonadati</taxon>
        <taxon>Bacteroidota</taxon>
        <taxon>Flavobacteriia</taxon>
        <taxon>Flavobacteriales</taxon>
        <taxon>Flavobacteriaceae</taxon>
        <taxon>Litoribaculum</taxon>
    </lineage>
</organism>